<dbReference type="EMBL" id="CAJVPY010028777">
    <property type="protein sequence ID" value="CAG8793220.1"/>
    <property type="molecule type" value="Genomic_DNA"/>
</dbReference>
<sequence>MAEILTKVTGRQFKLRTPSREETKKEFPALSSDELLDMSRWFNEYGTLRSDEELKDISIAKTLYPNIATFEQYAYKNWNFDLLTLKLTLDLIDFLCYIMMQMIIMCGKKNLKSSLQ</sequence>
<evidence type="ECO:0000313" key="3">
    <source>
        <dbReference type="Proteomes" id="UP000789405"/>
    </source>
</evidence>
<proteinExistence type="predicted"/>
<keyword evidence="1" id="KW-0472">Membrane</keyword>
<keyword evidence="1" id="KW-0812">Transmembrane</keyword>
<gene>
    <name evidence="2" type="ORF">DERYTH_LOCUS21844</name>
</gene>
<keyword evidence="3" id="KW-1185">Reference proteome</keyword>
<dbReference type="AlphaFoldDB" id="A0A9N9JR27"/>
<dbReference type="Gene3D" id="3.90.25.10">
    <property type="entry name" value="UDP-galactose 4-epimerase, domain 1"/>
    <property type="match status" value="1"/>
</dbReference>
<dbReference type="SUPFAM" id="SSF51735">
    <property type="entry name" value="NAD(P)-binding Rossmann-fold domains"/>
    <property type="match status" value="1"/>
</dbReference>
<organism evidence="2 3">
    <name type="scientific">Dentiscutata erythropus</name>
    <dbReference type="NCBI Taxonomy" id="1348616"/>
    <lineage>
        <taxon>Eukaryota</taxon>
        <taxon>Fungi</taxon>
        <taxon>Fungi incertae sedis</taxon>
        <taxon>Mucoromycota</taxon>
        <taxon>Glomeromycotina</taxon>
        <taxon>Glomeromycetes</taxon>
        <taxon>Diversisporales</taxon>
        <taxon>Gigasporaceae</taxon>
        <taxon>Dentiscutata</taxon>
    </lineage>
</organism>
<accession>A0A9N9JR27</accession>
<evidence type="ECO:0000256" key="1">
    <source>
        <dbReference type="SAM" id="Phobius"/>
    </source>
</evidence>
<feature type="non-terminal residue" evidence="2">
    <location>
        <position position="1"/>
    </location>
</feature>
<dbReference type="Gene3D" id="3.40.50.720">
    <property type="entry name" value="NAD(P)-binding Rossmann-like Domain"/>
    <property type="match status" value="1"/>
</dbReference>
<dbReference type="Proteomes" id="UP000789405">
    <property type="component" value="Unassembled WGS sequence"/>
</dbReference>
<dbReference type="InterPro" id="IPR036291">
    <property type="entry name" value="NAD(P)-bd_dom_sf"/>
</dbReference>
<protein>
    <submittedName>
        <fullName evidence="2">10533_t:CDS:1</fullName>
    </submittedName>
</protein>
<keyword evidence="1" id="KW-1133">Transmembrane helix</keyword>
<evidence type="ECO:0000313" key="2">
    <source>
        <dbReference type="EMBL" id="CAG8793220.1"/>
    </source>
</evidence>
<dbReference type="OrthoDB" id="3358371at2759"/>
<comment type="caution">
    <text evidence="2">The sequence shown here is derived from an EMBL/GenBank/DDBJ whole genome shotgun (WGS) entry which is preliminary data.</text>
</comment>
<name>A0A9N9JR27_9GLOM</name>
<feature type="transmembrane region" description="Helical" evidence="1">
    <location>
        <begin position="87"/>
        <end position="107"/>
    </location>
</feature>
<reference evidence="2" key="1">
    <citation type="submission" date="2021-06" db="EMBL/GenBank/DDBJ databases">
        <authorList>
            <person name="Kallberg Y."/>
            <person name="Tangrot J."/>
            <person name="Rosling A."/>
        </authorList>
    </citation>
    <scope>NUCLEOTIDE SEQUENCE</scope>
    <source>
        <strain evidence="2">MA453B</strain>
    </source>
</reference>